<name>A0A6J8A5D6_MYTCO</name>
<proteinExistence type="predicted"/>
<dbReference type="SUPFAM" id="SSF56436">
    <property type="entry name" value="C-type lectin-like"/>
    <property type="match status" value="1"/>
</dbReference>
<protein>
    <recommendedName>
        <fullName evidence="3">C-type lectin domain-containing protein</fullName>
    </recommendedName>
</protein>
<dbReference type="EMBL" id="CACVKT020000597">
    <property type="protein sequence ID" value="CAC5361442.1"/>
    <property type="molecule type" value="Genomic_DNA"/>
</dbReference>
<reference evidence="1 2" key="1">
    <citation type="submission" date="2020-06" db="EMBL/GenBank/DDBJ databases">
        <authorList>
            <person name="Li R."/>
            <person name="Bekaert M."/>
        </authorList>
    </citation>
    <scope>NUCLEOTIDE SEQUENCE [LARGE SCALE GENOMIC DNA]</scope>
    <source>
        <strain evidence="2">wild</strain>
    </source>
</reference>
<evidence type="ECO:0008006" key="3">
    <source>
        <dbReference type="Google" id="ProtNLM"/>
    </source>
</evidence>
<evidence type="ECO:0000313" key="2">
    <source>
        <dbReference type="Proteomes" id="UP000507470"/>
    </source>
</evidence>
<dbReference type="InterPro" id="IPR016187">
    <property type="entry name" value="CTDL_fold"/>
</dbReference>
<organism evidence="1 2">
    <name type="scientific">Mytilus coruscus</name>
    <name type="common">Sea mussel</name>
    <dbReference type="NCBI Taxonomy" id="42192"/>
    <lineage>
        <taxon>Eukaryota</taxon>
        <taxon>Metazoa</taxon>
        <taxon>Spiralia</taxon>
        <taxon>Lophotrochozoa</taxon>
        <taxon>Mollusca</taxon>
        <taxon>Bivalvia</taxon>
        <taxon>Autobranchia</taxon>
        <taxon>Pteriomorphia</taxon>
        <taxon>Mytilida</taxon>
        <taxon>Mytiloidea</taxon>
        <taxon>Mytilidae</taxon>
        <taxon>Mytilinae</taxon>
        <taxon>Mytilus</taxon>
    </lineage>
</organism>
<gene>
    <name evidence="1" type="ORF">MCOR_3585</name>
</gene>
<dbReference type="AlphaFoldDB" id="A0A6J8A5D6"/>
<sequence length="295" mass="33577">MMAIRINSAILNRKVYDEDDVYITNSSTAHSNISTDCNLFGNEFEAIYPTHNLIVNTIETGTYWVGAKVGFKRNINPLDKSHSSVTNVTWLEAEQMCNEKDQNLLQRPTVIGHEFRNGKYYWVSFFRKKNISWGEGGDKDVCAAITIFPNRSVSLVSKFCTDIRAALCYRTKTPANEGRTNFGDCNVPGLITLPLAGKTIKLRITLCINIVHVKMSMYIERLNEVNMRLPGTEFSTYTGVVENNEEVNDSAYRDLILHTPQLSPFYENETRQAEDSLDNPDYIVPEQHYHTIAEI</sequence>
<dbReference type="Proteomes" id="UP000507470">
    <property type="component" value="Unassembled WGS sequence"/>
</dbReference>
<keyword evidence="2" id="KW-1185">Reference proteome</keyword>
<accession>A0A6J8A5D6</accession>
<evidence type="ECO:0000313" key="1">
    <source>
        <dbReference type="EMBL" id="CAC5361442.1"/>
    </source>
</evidence>